<evidence type="ECO:0000313" key="2">
    <source>
        <dbReference type="Proteomes" id="UP000294911"/>
    </source>
</evidence>
<proteinExistence type="predicted"/>
<organism evidence="1 2">
    <name type="scientific">Tamaricihabitans halophyticus</name>
    <dbReference type="NCBI Taxonomy" id="1262583"/>
    <lineage>
        <taxon>Bacteria</taxon>
        <taxon>Bacillati</taxon>
        <taxon>Actinomycetota</taxon>
        <taxon>Actinomycetes</taxon>
        <taxon>Pseudonocardiales</taxon>
        <taxon>Pseudonocardiaceae</taxon>
        <taxon>Tamaricihabitans</taxon>
    </lineage>
</organism>
<dbReference type="AlphaFoldDB" id="A0A4R2Q4V1"/>
<evidence type="ECO:0000313" key="1">
    <source>
        <dbReference type="EMBL" id="TCP43627.1"/>
    </source>
</evidence>
<dbReference type="EMBL" id="SLXQ01000021">
    <property type="protein sequence ID" value="TCP43627.1"/>
    <property type="molecule type" value="Genomic_DNA"/>
</dbReference>
<sequence>MTQHTRVTTRYPRALNSIDPDRMAYRPTRGSRQGKDRNKMLINEALARARIRESEHFASTRREAHRLASGRRWRRVERWANRRARRYA</sequence>
<gene>
    <name evidence="1" type="ORF">EV191_12124</name>
</gene>
<keyword evidence="2" id="KW-1185">Reference proteome</keyword>
<comment type="caution">
    <text evidence="1">The sequence shown here is derived from an EMBL/GenBank/DDBJ whole genome shotgun (WGS) entry which is preliminary data.</text>
</comment>
<accession>A0A4R2Q4V1</accession>
<dbReference type="Proteomes" id="UP000294911">
    <property type="component" value="Unassembled WGS sequence"/>
</dbReference>
<reference evidence="1 2" key="1">
    <citation type="submission" date="2019-03" db="EMBL/GenBank/DDBJ databases">
        <title>Genomic Encyclopedia of Type Strains, Phase IV (KMG-IV): sequencing the most valuable type-strain genomes for metagenomic binning, comparative biology and taxonomic classification.</title>
        <authorList>
            <person name="Goeker M."/>
        </authorList>
    </citation>
    <scope>NUCLEOTIDE SEQUENCE [LARGE SCALE GENOMIC DNA]</scope>
    <source>
        <strain evidence="1 2">DSM 45765</strain>
    </source>
</reference>
<name>A0A4R2Q4V1_9PSEU</name>
<protein>
    <submittedName>
        <fullName evidence="1">Uncharacterized protein</fullName>
    </submittedName>
</protein>